<organism evidence="1">
    <name type="scientific">uncultured Caudovirales phage</name>
    <dbReference type="NCBI Taxonomy" id="2100421"/>
    <lineage>
        <taxon>Viruses</taxon>
        <taxon>Duplodnaviria</taxon>
        <taxon>Heunggongvirae</taxon>
        <taxon>Uroviricota</taxon>
        <taxon>Caudoviricetes</taxon>
        <taxon>Peduoviridae</taxon>
        <taxon>Maltschvirus</taxon>
        <taxon>Maltschvirus maltsch</taxon>
    </lineage>
</organism>
<gene>
    <name evidence="1" type="ORF">UFOVP373_16</name>
</gene>
<sequence>MADELERALLLRDLELMGQPRNPNAVQPGRAGLLDVGVGLPERLSLLNQIFNPVEAIGQSMNAGERMMSPNMGVMDRLAALGDMASGIAGVVAPVAAASRAGTPAATALMEGLLGGSPTQQAAADMARRFGADETGSLPGMGGGRPSLDVSRRDASNIFGAGSERVRYTDPQSGGTIEVVVRPDGSASVLELEVPEASRGQGIGQTLQERVMQDFPMMGGQVSSKAAATTAYRLGRRPPGKPYATLEEVFADINEMSSVNMVSPAMQERLTPSAPSLPTPRTDAEAMARDILQLRAEGRAGEVTDQMRAAADPQYMYFNTPLPMDAASRMARAAGRRDEFHGTTTGSDMTYADAFRGSGTRQGIGFVTSDNPYVSSSYADPQFGSVFPMLNQPIPENAPRLDLGGSIWSEIPEDLPVALGDRTVPARQIAAGPADVGGVFSTNQISRGASFDYPSVEFSNILDRSIHAPRPRTDDGMDIMREFQRLSSEPSTVTMRHDTRGMRSRFALFDPEFAHLRNLSASLASAGVPLGLLAMSPEEEQY</sequence>
<accession>A0A6J7WXR9</accession>
<proteinExistence type="predicted"/>
<reference evidence="1" key="1">
    <citation type="submission" date="2020-05" db="EMBL/GenBank/DDBJ databases">
        <authorList>
            <person name="Chiriac C."/>
            <person name="Salcher M."/>
            <person name="Ghai R."/>
            <person name="Kavagutti S V."/>
        </authorList>
    </citation>
    <scope>NUCLEOTIDE SEQUENCE</scope>
</reference>
<name>A0A6J7WXR9_9CAUD</name>
<protein>
    <submittedName>
        <fullName evidence="1">Uncharacterized protein</fullName>
    </submittedName>
</protein>
<evidence type="ECO:0000313" key="1">
    <source>
        <dbReference type="EMBL" id="CAB5222570.1"/>
    </source>
</evidence>
<dbReference type="EMBL" id="LR798304">
    <property type="protein sequence ID" value="CAB5222570.1"/>
    <property type="molecule type" value="Genomic_DNA"/>
</dbReference>